<comment type="subunit">
    <text evidence="5">Homodimer. The dihydroxyacetone kinase complex is composed of a homodimer of DhaM, a homodimer of DhaK and the subunit DhaL.</text>
</comment>
<accession>A0ABV8WPR6</accession>
<dbReference type="RefSeq" id="WP_390248825.1">
    <property type="nucleotide sequence ID" value="NZ_JBHSDT010000002.1"/>
</dbReference>
<dbReference type="PROSITE" id="PS51096">
    <property type="entry name" value="PTS_EIIA_TYPE_4"/>
    <property type="match status" value="1"/>
</dbReference>
<evidence type="ECO:0000256" key="3">
    <source>
        <dbReference type="ARBA" id="ARBA00012095"/>
    </source>
</evidence>
<dbReference type="PANTHER" id="PTHR38594">
    <property type="entry name" value="PEP-DEPENDENT DIHYDROXYACETONE KINASE, PHOSPHORYL DONOR SUBUNIT DHAM"/>
    <property type="match status" value="1"/>
</dbReference>
<keyword evidence="8" id="KW-1185">Reference proteome</keyword>
<dbReference type="EC" id="2.7.1.121" evidence="3"/>
<evidence type="ECO:0000313" key="8">
    <source>
        <dbReference type="Proteomes" id="UP001595882"/>
    </source>
</evidence>
<dbReference type="Gene3D" id="3.40.50.510">
    <property type="entry name" value="Phosphotransferase system, mannose-type IIA component"/>
    <property type="match status" value="1"/>
</dbReference>
<evidence type="ECO:0000259" key="6">
    <source>
        <dbReference type="PROSITE" id="PS51096"/>
    </source>
</evidence>
<keyword evidence="7" id="KW-0418">Kinase</keyword>
<evidence type="ECO:0000256" key="1">
    <source>
        <dbReference type="ARBA" id="ARBA00001113"/>
    </source>
</evidence>
<comment type="catalytic activity">
    <reaction evidence="1">
        <text>dihydroxyacetone + phosphoenolpyruvate = dihydroxyacetone phosphate + pyruvate</text>
        <dbReference type="Rhea" id="RHEA:18381"/>
        <dbReference type="ChEBI" id="CHEBI:15361"/>
        <dbReference type="ChEBI" id="CHEBI:16016"/>
        <dbReference type="ChEBI" id="CHEBI:57642"/>
        <dbReference type="ChEBI" id="CHEBI:58702"/>
        <dbReference type="EC" id="2.7.1.121"/>
    </reaction>
</comment>
<reference evidence="8" key="1">
    <citation type="journal article" date="2019" name="Int. J. Syst. Evol. Microbiol.">
        <title>The Global Catalogue of Microorganisms (GCM) 10K type strain sequencing project: providing services to taxonomists for standard genome sequencing and annotation.</title>
        <authorList>
            <consortium name="The Broad Institute Genomics Platform"/>
            <consortium name="The Broad Institute Genome Sequencing Center for Infectious Disease"/>
            <person name="Wu L."/>
            <person name="Ma J."/>
        </authorList>
    </citation>
    <scope>NUCLEOTIDE SEQUENCE [LARGE SCALE GENOMIC DNA]</scope>
    <source>
        <strain evidence="8">CCUG 37865</strain>
    </source>
</reference>
<dbReference type="PANTHER" id="PTHR38594:SF1">
    <property type="entry name" value="PEP-DEPENDENT DIHYDROXYACETONE KINASE, PHOSPHORYL DONOR SUBUNIT DHAM"/>
    <property type="match status" value="1"/>
</dbReference>
<feature type="domain" description="PTS EIIA type-4" evidence="6">
    <location>
        <begin position="4"/>
        <end position="129"/>
    </location>
</feature>
<comment type="caution">
    <text evidence="7">The sequence shown here is derived from an EMBL/GenBank/DDBJ whole genome shotgun (WGS) entry which is preliminary data.</text>
</comment>
<evidence type="ECO:0000256" key="5">
    <source>
        <dbReference type="ARBA" id="ARBA00046577"/>
    </source>
</evidence>
<dbReference type="EMBL" id="JBHSDT010000002">
    <property type="protein sequence ID" value="MFC4401841.1"/>
    <property type="molecule type" value="Genomic_DNA"/>
</dbReference>
<evidence type="ECO:0000313" key="7">
    <source>
        <dbReference type="EMBL" id="MFC4401841.1"/>
    </source>
</evidence>
<dbReference type="InterPro" id="IPR039643">
    <property type="entry name" value="DhaM"/>
</dbReference>
<dbReference type="InterPro" id="IPR012844">
    <property type="entry name" value="DhaM_N"/>
</dbReference>
<name>A0ABV8WPR6_9BACI</name>
<dbReference type="Proteomes" id="UP001595882">
    <property type="component" value="Unassembled WGS sequence"/>
</dbReference>
<dbReference type="SUPFAM" id="SSF53062">
    <property type="entry name" value="PTS system fructose IIA component-like"/>
    <property type="match status" value="1"/>
</dbReference>
<organism evidence="7 8">
    <name type="scientific">Gracilibacillus xinjiangensis</name>
    <dbReference type="NCBI Taxonomy" id="1193282"/>
    <lineage>
        <taxon>Bacteria</taxon>
        <taxon>Bacillati</taxon>
        <taxon>Bacillota</taxon>
        <taxon>Bacilli</taxon>
        <taxon>Bacillales</taxon>
        <taxon>Bacillaceae</taxon>
        <taxon>Gracilibacillus</taxon>
    </lineage>
</organism>
<dbReference type="GO" id="GO:0047324">
    <property type="term" value="F:phosphoenolpyruvate-glycerone phosphotransferase activity"/>
    <property type="evidence" value="ECO:0007669"/>
    <property type="project" value="UniProtKB-EC"/>
</dbReference>
<dbReference type="InterPro" id="IPR036662">
    <property type="entry name" value="PTS_EIIA_man-typ_sf"/>
</dbReference>
<comment type="function">
    <text evidence="2">Component of the dihydroxyacetone kinase complex, which is responsible for the phosphoenolpyruvate (PEP)-dependent phosphorylation of dihydroxyacetone. DhaM serves as the phosphoryl donor. Is phosphorylated by phosphoenolpyruvate in an EI- and HPr-dependent reaction, and a phosphorelay system on histidine residues finally leads to phosphoryl transfer to DhaL and dihydroxyacetone.</text>
</comment>
<sequence>MNRKVAIIIVSHSVNIGQGIKDLISQVITNVPILMACGIDNNEIGTSIEKIQAVFETMDSEAEGIIFYDLGSAKMNAEMAIEMFGVKNLQIAEDVPIVEGAYIAAVESNMGKSKDEILNSLAKLKVKEF</sequence>
<evidence type="ECO:0000256" key="2">
    <source>
        <dbReference type="ARBA" id="ARBA00002788"/>
    </source>
</evidence>
<dbReference type="NCBIfam" id="TIGR02364">
    <property type="entry name" value="dha_pts"/>
    <property type="match status" value="1"/>
</dbReference>
<evidence type="ECO:0000256" key="4">
    <source>
        <dbReference type="ARBA" id="ARBA00022679"/>
    </source>
</evidence>
<proteinExistence type="predicted"/>
<protein>
    <recommendedName>
        <fullName evidence="3">phosphoenolpyruvate--glycerone phosphotransferase</fullName>
        <ecNumber evidence="3">2.7.1.121</ecNumber>
    </recommendedName>
</protein>
<gene>
    <name evidence="7" type="primary">dhaM</name>
    <name evidence="7" type="ORF">ACFOY7_01860</name>
</gene>
<keyword evidence="4 7" id="KW-0808">Transferase</keyword>
<dbReference type="InterPro" id="IPR004701">
    <property type="entry name" value="PTS_EIIA_man-typ"/>
</dbReference>
<dbReference type="Pfam" id="PF03610">
    <property type="entry name" value="EIIA-man"/>
    <property type="match status" value="1"/>
</dbReference>